<protein>
    <submittedName>
        <fullName evidence="2">Uncharacterized protein</fullName>
    </submittedName>
</protein>
<comment type="caution">
    <text evidence="2">The sequence shown here is derived from an EMBL/GenBank/DDBJ whole genome shotgun (WGS) entry which is preliminary data.</text>
</comment>
<evidence type="ECO:0000313" key="2">
    <source>
        <dbReference type="EMBL" id="MCI38007.1"/>
    </source>
</evidence>
<dbReference type="Proteomes" id="UP000265520">
    <property type="component" value="Unassembled WGS sequence"/>
</dbReference>
<proteinExistence type="predicted"/>
<dbReference type="AlphaFoldDB" id="A0A392RP68"/>
<name>A0A392RP68_9FABA</name>
<feature type="non-terminal residue" evidence="2">
    <location>
        <position position="1"/>
    </location>
</feature>
<feature type="region of interest" description="Disordered" evidence="1">
    <location>
        <begin position="17"/>
        <end position="97"/>
    </location>
</feature>
<sequence>RMRTIFNEDRLKFLAKARQKKTEPAAETLDPLSQLAVEEETTKGKRKKRTKTGRISIPVPNKGEGSAAGGSTDELGQPSPKKRKGLVHRKGHQMALT</sequence>
<dbReference type="EMBL" id="LXQA010250850">
    <property type="protein sequence ID" value="MCI38007.1"/>
    <property type="molecule type" value="Genomic_DNA"/>
</dbReference>
<organism evidence="2 3">
    <name type="scientific">Trifolium medium</name>
    <dbReference type="NCBI Taxonomy" id="97028"/>
    <lineage>
        <taxon>Eukaryota</taxon>
        <taxon>Viridiplantae</taxon>
        <taxon>Streptophyta</taxon>
        <taxon>Embryophyta</taxon>
        <taxon>Tracheophyta</taxon>
        <taxon>Spermatophyta</taxon>
        <taxon>Magnoliopsida</taxon>
        <taxon>eudicotyledons</taxon>
        <taxon>Gunneridae</taxon>
        <taxon>Pentapetalae</taxon>
        <taxon>rosids</taxon>
        <taxon>fabids</taxon>
        <taxon>Fabales</taxon>
        <taxon>Fabaceae</taxon>
        <taxon>Papilionoideae</taxon>
        <taxon>50 kb inversion clade</taxon>
        <taxon>NPAAA clade</taxon>
        <taxon>Hologalegina</taxon>
        <taxon>IRL clade</taxon>
        <taxon>Trifolieae</taxon>
        <taxon>Trifolium</taxon>
    </lineage>
</organism>
<feature type="compositionally biased region" description="Basic residues" evidence="1">
    <location>
        <begin position="80"/>
        <end position="97"/>
    </location>
</feature>
<reference evidence="2 3" key="1">
    <citation type="journal article" date="2018" name="Front. Plant Sci.">
        <title>Red Clover (Trifolium pratense) and Zigzag Clover (T. medium) - A Picture of Genomic Similarities and Differences.</title>
        <authorList>
            <person name="Dluhosova J."/>
            <person name="Istvanek J."/>
            <person name="Nedelnik J."/>
            <person name="Repkova J."/>
        </authorList>
    </citation>
    <scope>NUCLEOTIDE SEQUENCE [LARGE SCALE GENOMIC DNA]</scope>
    <source>
        <strain evidence="3">cv. 10/8</strain>
        <tissue evidence="2">Leaf</tissue>
    </source>
</reference>
<keyword evidence="3" id="KW-1185">Reference proteome</keyword>
<evidence type="ECO:0000313" key="3">
    <source>
        <dbReference type="Proteomes" id="UP000265520"/>
    </source>
</evidence>
<feature type="non-terminal residue" evidence="2">
    <location>
        <position position="97"/>
    </location>
</feature>
<accession>A0A392RP68</accession>
<evidence type="ECO:0000256" key="1">
    <source>
        <dbReference type="SAM" id="MobiDB-lite"/>
    </source>
</evidence>